<sequence>MVNVSDLNRSKSSSRVTLLNHFSEGVIRASGIADESSNRESSLQRDFSALRLSKNVGLNKKKKKKKKKSSQSMYWSCGRTQARCSSSGLISRYIRGGGCRVGACDDFDLSFKKRSNVSEDCMLHRLASGVEKIDVECFAHGTASLFQWKISKKAKDVEETVCEPEPVFEMPLLPDDVMGMILIRLPLTSLLAACQVCKKWRLLATTPHFMRMRLQGSYQSPWLFLFGISTDRSYRGEMHALDVSLDQWHRISDDALKNRFMFSVASMGNEIYIVGGCSSSVQLNLPLNDDSFKVRKGMLVFNPLTGLWRKAAPMNSARLHPVLGVFHVSANCSIFNANAHRSSNLHLKSRSVRISDVYEDPHRFSLRCQVSDYLHETHHHSQELNREPSEFGGETSNNQLRFALIVVGGHRISSAGSLYHPLDTGEIYDPVTNKWIEIARLPRDFGTVCSGAVCNVKFYVFSENDKLAAYDLEMGLWVVIQVSQPPPRVQEYKLNLISCNSRLFMLCVSWGDTDGLLSRREKAVRKLWEFDIWHHTWSEVSRHPDAPMDRNATFVADDDKIYGIEIFKIFGQLLDFLTVCSVSDPELRWSRLSRKHALPEADGVSFLIKNMLVLQL</sequence>
<accession>A0ACB7V6Z2</accession>
<evidence type="ECO:0000313" key="2">
    <source>
        <dbReference type="Proteomes" id="UP000827976"/>
    </source>
</evidence>
<organism evidence="1 2">
    <name type="scientific">Dioscorea alata</name>
    <name type="common">Purple yam</name>
    <dbReference type="NCBI Taxonomy" id="55571"/>
    <lineage>
        <taxon>Eukaryota</taxon>
        <taxon>Viridiplantae</taxon>
        <taxon>Streptophyta</taxon>
        <taxon>Embryophyta</taxon>
        <taxon>Tracheophyta</taxon>
        <taxon>Spermatophyta</taxon>
        <taxon>Magnoliopsida</taxon>
        <taxon>Liliopsida</taxon>
        <taxon>Dioscoreales</taxon>
        <taxon>Dioscoreaceae</taxon>
        <taxon>Dioscorea</taxon>
    </lineage>
</organism>
<keyword evidence="2" id="KW-1185">Reference proteome</keyword>
<evidence type="ECO:0000313" key="1">
    <source>
        <dbReference type="EMBL" id="KAH7669328.1"/>
    </source>
</evidence>
<reference evidence="2" key="1">
    <citation type="journal article" date="2022" name="Nat. Commun.">
        <title>Chromosome evolution and the genetic basis of agronomically important traits in greater yam.</title>
        <authorList>
            <person name="Bredeson J.V."/>
            <person name="Lyons J.B."/>
            <person name="Oniyinde I.O."/>
            <person name="Okereke N.R."/>
            <person name="Kolade O."/>
            <person name="Nnabue I."/>
            <person name="Nwadili C.O."/>
            <person name="Hribova E."/>
            <person name="Parker M."/>
            <person name="Nwogha J."/>
            <person name="Shu S."/>
            <person name="Carlson J."/>
            <person name="Kariba R."/>
            <person name="Muthemba S."/>
            <person name="Knop K."/>
            <person name="Barton G.J."/>
            <person name="Sherwood A.V."/>
            <person name="Lopez-Montes A."/>
            <person name="Asiedu R."/>
            <person name="Jamnadass R."/>
            <person name="Muchugi A."/>
            <person name="Goodstein D."/>
            <person name="Egesi C.N."/>
            <person name="Featherston J."/>
            <person name="Asfaw A."/>
            <person name="Simpson G.G."/>
            <person name="Dolezel J."/>
            <person name="Hendre P.S."/>
            <person name="Van Deynze A."/>
            <person name="Kumar P.L."/>
            <person name="Obidiegwu J.E."/>
            <person name="Bhattacharjee R."/>
            <person name="Rokhsar D.S."/>
        </authorList>
    </citation>
    <scope>NUCLEOTIDE SEQUENCE [LARGE SCALE GENOMIC DNA]</scope>
    <source>
        <strain evidence="2">cv. TDa95/00328</strain>
    </source>
</reference>
<protein>
    <submittedName>
        <fullName evidence="1">F-box domain-containing protein</fullName>
    </submittedName>
</protein>
<dbReference type="EMBL" id="CM037021">
    <property type="protein sequence ID" value="KAH7669328.1"/>
    <property type="molecule type" value="Genomic_DNA"/>
</dbReference>
<gene>
    <name evidence="1" type="ORF">IHE45_11G070500</name>
</gene>
<comment type="caution">
    <text evidence="1">The sequence shown here is derived from an EMBL/GenBank/DDBJ whole genome shotgun (WGS) entry which is preliminary data.</text>
</comment>
<proteinExistence type="predicted"/>
<name>A0ACB7V6Z2_DIOAL</name>
<dbReference type="Proteomes" id="UP000827976">
    <property type="component" value="Chromosome 11"/>
</dbReference>